<dbReference type="InterPro" id="IPR017441">
    <property type="entry name" value="Protein_kinase_ATP_BS"/>
</dbReference>
<dbReference type="PROSITE" id="PS51285">
    <property type="entry name" value="AGC_KINASE_CTER"/>
    <property type="match status" value="1"/>
</dbReference>
<dbReference type="GO" id="GO:0030553">
    <property type="term" value="F:cGMP binding"/>
    <property type="evidence" value="ECO:0007669"/>
    <property type="project" value="UniProtKB-KW"/>
</dbReference>
<dbReference type="PROSITE" id="PS00108">
    <property type="entry name" value="PROTEIN_KINASE_ST"/>
    <property type="match status" value="1"/>
</dbReference>
<dbReference type="GO" id="GO:0004692">
    <property type="term" value="F:cGMP-dependent protein kinase activity"/>
    <property type="evidence" value="ECO:0007669"/>
    <property type="project" value="UniProtKB-EC"/>
</dbReference>
<comment type="catalytic activity">
    <reaction evidence="11">
        <text>L-seryl-[protein] + ATP = O-phospho-L-seryl-[protein] + ADP + H(+)</text>
        <dbReference type="Rhea" id="RHEA:17989"/>
        <dbReference type="Rhea" id="RHEA-COMP:9863"/>
        <dbReference type="Rhea" id="RHEA-COMP:11604"/>
        <dbReference type="ChEBI" id="CHEBI:15378"/>
        <dbReference type="ChEBI" id="CHEBI:29999"/>
        <dbReference type="ChEBI" id="CHEBI:30616"/>
        <dbReference type="ChEBI" id="CHEBI:83421"/>
        <dbReference type="ChEBI" id="CHEBI:456216"/>
        <dbReference type="EC" id="2.7.11.12"/>
    </reaction>
</comment>
<dbReference type="InterPro" id="IPR002374">
    <property type="entry name" value="cGMP_dep_kinase"/>
</dbReference>
<gene>
    <name evidence="17" type="ORF">DEA37_0004043</name>
</gene>
<evidence type="ECO:0000313" key="18">
    <source>
        <dbReference type="Proteomes" id="UP000324629"/>
    </source>
</evidence>
<dbReference type="InterPro" id="IPR018488">
    <property type="entry name" value="cNMP-bd_CS"/>
</dbReference>
<evidence type="ECO:0000313" key="17">
    <source>
        <dbReference type="EMBL" id="KAA3681709.1"/>
    </source>
</evidence>
<feature type="domain" description="Cyclic nucleotide-binding" evidence="15">
    <location>
        <begin position="635"/>
        <end position="753"/>
    </location>
</feature>
<dbReference type="SUPFAM" id="SSF56112">
    <property type="entry name" value="Protein kinase-like (PK-like)"/>
    <property type="match status" value="1"/>
</dbReference>
<keyword evidence="9" id="KW-0142">cGMP-binding</keyword>
<feature type="region of interest" description="Disordered" evidence="13">
    <location>
        <begin position="752"/>
        <end position="772"/>
    </location>
</feature>
<dbReference type="CDD" id="cd00038">
    <property type="entry name" value="CAP_ED"/>
    <property type="match status" value="2"/>
</dbReference>
<evidence type="ECO:0000256" key="4">
    <source>
        <dbReference type="ARBA" id="ARBA00022535"/>
    </source>
</evidence>
<name>A0A5J4P1Z7_9TREM</name>
<dbReference type="InterPro" id="IPR014710">
    <property type="entry name" value="RmlC-like_jellyroll"/>
</dbReference>
<keyword evidence="3" id="KW-0723">Serine/threonine-protein kinase</keyword>
<accession>A0A5J4P1Z7</accession>
<evidence type="ECO:0000259" key="16">
    <source>
        <dbReference type="PROSITE" id="PS51285"/>
    </source>
</evidence>
<dbReference type="Pfam" id="PF00027">
    <property type="entry name" value="cNMP_binding"/>
    <property type="match status" value="2"/>
</dbReference>
<proteinExistence type="inferred from homology"/>
<dbReference type="InterPro" id="IPR000595">
    <property type="entry name" value="cNMP-bd_dom"/>
</dbReference>
<dbReference type="Proteomes" id="UP000324629">
    <property type="component" value="Unassembled WGS sequence"/>
</dbReference>
<dbReference type="PROSITE" id="PS50011">
    <property type="entry name" value="PROTEIN_KINASE_DOM"/>
    <property type="match status" value="1"/>
</dbReference>
<keyword evidence="7 17" id="KW-0418">Kinase</keyword>
<dbReference type="GO" id="GO:0005524">
    <property type="term" value="F:ATP binding"/>
    <property type="evidence" value="ECO:0007669"/>
    <property type="project" value="UniProtKB-UniRule"/>
</dbReference>
<dbReference type="FunFam" id="1.10.510.10:FF:000210">
    <property type="entry name" value="Non-specific serine/threonine protein kinase"/>
    <property type="match status" value="1"/>
</dbReference>
<feature type="domain" description="Protein kinase" evidence="14">
    <location>
        <begin position="785"/>
        <end position="1045"/>
    </location>
</feature>
<evidence type="ECO:0000256" key="8">
    <source>
        <dbReference type="ARBA" id="ARBA00022840"/>
    </source>
</evidence>
<dbReference type="PROSITE" id="PS00888">
    <property type="entry name" value="CNMP_BINDING_1"/>
    <property type="match status" value="2"/>
</dbReference>
<dbReference type="InterPro" id="IPR000719">
    <property type="entry name" value="Prot_kinase_dom"/>
</dbReference>
<evidence type="ECO:0000256" key="12">
    <source>
        <dbReference type="PROSITE-ProRule" id="PRU10141"/>
    </source>
</evidence>
<organism evidence="17 18">
    <name type="scientific">Paragonimus westermani</name>
    <dbReference type="NCBI Taxonomy" id="34504"/>
    <lineage>
        <taxon>Eukaryota</taxon>
        <taxon>Metazoa</taxon>
        <taxon>Spiralia</taxon>
        <taxon>Lophotrochozoa</taxon>
        <taxon>Platyhelminthes</taxon>
        <taxon>Trematoda</taxon>
        <taxon>Digenea</taxon>
        <taxon>Plagiorchiida</taxon>
        <taxon>Troglotremata</taxon>
        <taxon>Troglotrematidae</taxon>
        <taxon>Paragonimus</taxon>
    </lineage>
</organism>
<evidence type="ECO:0000256" key="3">
    <source>
        <dbReference type="ARBA" id="ARBA00022527"/>
    </source>
</evidence>
<dbReference type="SMART" id="SM00220">
    <property type="entry name" value="S_TKc"/>
    <property type="match status" value="1"/>
</dbReference>
<dbReference type="SMART" id="SM00100">
    <property type="entry name" value="cNMP"/>
    <property type="match status" value="2"/>
</dbReference>
<dbReference type="Pfam" id="PF00069">
    <property type="entry name" value="Pkinase"/>
    <property type="match status" value="1"/>
</dbReference>
<dbReference type="InterPro" id="IPR018490">
    <property type="entry name" value="cNMP-bd_dom_sf"/>
</dbReference>
<dbReference type="PRINTS" id="PR00104">
    <property type="entry name" value="CGMPKINASE"/>
</dbReference>
<evidence type="ECO:0000256" key="11">
    <source>
        <dbReference type="ARBA" id="ARBA00047462"/>
    </source>
</evidence>
<dbReference type="InterPro" id="IPR008271">
    <property type="entry name" value="Ser/Thr_kinase_AS"/>
</dbReference>
<dbReference type="PANTHER" id="PTHR24353:SF147">
    <property type="entry name" value="CGMP-DEPENDENT SERINE_THREONIN PROTEIN KINASE-RELATED"/>
    <property type="match status" value="1"/>
</dbReference>
<comment type="similarity">
    <text evidence="1">Belongs to the protein kinase superfamily. AGC Ser/Thr protein kinase family. cGMP subfamily.</text>
</comment>
<keyword evidence="5" id="KW-0808">Transferase</keyword>
<evidence type="ECO:0000256" key="9">
    <source>
        <dbReference type="ARBA" id="ARBA00022992"/>
    </source>
</evidence>
<sequence length="1096" mass="122492">MPTYRSYPNSETSDASSNSDTSLVAELALEVPQYHSCPTPSTSKLVSDLRAARRLNRKFHHTNPYLLRSVKLNDVPGETSKLQSAMDGSNFFMKSTNQLPDPVTRKRIPCLADSSSLLPADMQVMDTQSLSNVGPSVPTGIISHSNLQFGSGVNLPASSIIRPVQTNCVQPLQGNYLQTVVIDGKTYEVHELIAVINRLKQDVRVCTDRINQLEAELVQSRLLHTARDRDIHKLRSVLDQKIPTNVLSSGCVHTRKPDQYDEHSGTAGIELCQTNTSPGHVGLDVISAQAIQPTELQRIKKQGVSGESQNQQRTSGLVHHQKDARVTRFTIIKTSIPAEWYIGGDLFPSILLVVKPDYTLDSNTWHVDLGHYSTATQPKSAHGYDITCRAMHVPVFVLRPGIIPGSVCDGNPNNQLHTYSLITTLSGFNMTPSSSGDRRRHGPYAAPALGNSALATARLSTKMFTLPGMISAVAVILCCLIRIVSLLTFHRSKLYILVTPVPQSSKLIREAIGNNDFLRHLDKVQVEEIVNCMYKKHINQGSYVIREGQTGDALYVVAEGVLEVSKDDQLLGRMDVGRAFGELALLYNCNRTASVRAVTKASAWTLDRWVFQQIMMSSCIHQHEENIKFLQSVPALRSLSPAKMHKLGDVLETIYYGPDEYIIREGEIGETFFIIQSGKVRVTKSINNSETTQEIRQLYKGDWFGEKALYTSEKRSANVIAMETGVQLLSLDRSNFIHLIGDLNEIKSKDYGDKEIGRKSPPRLSVKPTVTPQEPQVERIRKEDLEPVAVLGVGGFGCVELVIWNKDQSRSFALKRMKKQHIVQTRQQEHICSERQILLEMRCPFICRLYCTYKDNKYVYMLMEACLGGELWTVLRNRGRFNDVVTRFVIACVLEAFTYLHTQGIIYRDLKPENLLLDEKGYVKLCDFGFAKQIGLGKKTWTFCGTPEYVAPEIILNKGHDHSADYWSLGILIFELLTGSPPFTGADPMKIYNVVLRGIDAVELPATYINRTTATLIRRLCAQNPAQRLGYGLGGIIDIKQNKYFQGFDWIGLHRGTLAAPIQPKIVGPADASNFDKYPEKVENPPDELSGWDVDF</sequence>
<dbReference type="Gene3D" id="1.10.510.10">
    <property type="entry name" value="Transferase(Phosphotransferase) domain 1"/>
    <property type="match status" value="1"/>
</dbReference>
<dbReference type="PROSITE" id="PS00889">
    <property type="entry name" value="CNMP_BINDING_2"/>
    <property type="match status" value="2"/>
</dbReference>
<evidence type="ECO:0000256" key="7">
    <source>
        <dbReference type="ARBA" id="ARBA00022777"/>
    </source>
</evidence>
<dbReference type="InterPro" id="IPR000961">
    <property type="entry name" value="AGC-kinase_C"/>
</dbReference>
<feature type="domain" description="AGC-kinase C-terminal" evidence="16">
    <location>
        <begin position="1046"/>
        <end position="1096"/>
    </location>
</feature>
<dbReference type="PROSITE" id="PS00107">
    <property type="entry name" value="PROTEIN_KINASE_ATP"/>
    <property type="match status" value="1"/>
</dbReference>
<feature type="region of interest" description="Disordered" evidence="13">
    <location>
        <begin position="1077"/>
        <end position="1096"/>
    </location>
</feature>
<feature type="binding site" evidence="12">
    <location>
        <position position="815"/>
    </location>
    <ligand>
        <name>ATP</name>
        <dbReference type="ChEBI" id="CHEBI:30616"/>
    </ligand>
</feature>
<dbReference type="CDD" id="cd05572">
    <property type="entry name" value="STKc_cGK"/>
    <property type="match status" value="1"/>
</dbReference>
<dbReference type="Gene3D" id="2.60.120.10">
    <property type="entry name" value="Jelly Rolls"/>
    <property type="match status" value="2"/>
</dbReference>
<keyword evidence="4" id="KW-0140">cGMP</keyword>
<reference evidence="17 18" key="1">
    <citation type="journal article" date="2019" name="Gigascience">
        <title>Whole-genome sequence of the oriental lung fluke Paragonimus westermani.</title>
        <authorList>
            <person name="Oey H."/>
            <person name="Zakrzewski M."/>
            <person name="Narain K."/>
            <person name="Devi K.R."/>
            <person name="Agatsuma T."/>
            <person name="Nawaratna S."/>
            <person name="Gobert G.N."/>
            <person name="Jones M.K."/>
            <person name="Ragan M.A."/>
            <person name="McManus D.P."/>
            <person name="Krause L."/>
        </authorList>
    </citation>
    <scope>NUCLEOTIDE SEQUENCE [LARGE SCALE GENOMIC DNA]</scope>
    <source>
        <strain evidence="17 18">IND2009</strain>
    </source>
</reference>
<keyword evidence="6 12" id="KW-0547">Nucleotide-binding</keyword>
<dbReference type="SMART" id="SM00133">
    <property type="entry name" value="S_TK_X"/>
    <property type="match status" value="1"/>
</dbReference>
<dbReference type="PROSITE" id="PS50042">
    <property type="entry name" value="CNMP_BINDING_3"/>
    <property type="match status" value="2"/>
</dbReference>
<evidence type="ECO:0000256" key="5">
    <source>
        <dbReference type="ARBA" id="ARBA00022679"/>
    </source>
</evidence>
<dbReference type="AlphaFoldDB" id="A0A5J4P1Z7"/>
<comment type="caution">
    <text evidence="17">The sequence shown here is derived from an EMBL/GenBank/DDBJ whole genome shotgun (WGS) entry which is preliminary data.</text>
</comment>
<dbReference type="SUPFAM" id="SSF51206">
    <property type="entry name" value="cAMP-binding domain-like"/>
    <property type="match status" value="2"/>
</dbReference>
<dbReference type="InterPro" id="IPR035014">
    <property type="entry name" value="STKc_cGK"/>
</dbReference>
<evidence type="ECO:0000256" key="10">
    <source>
        <dbReference type="ARBA" id="ARBA00047298"/>
    </source>
</evidence>
<keyword evidence="8 12" id="KW-0067">ATP-binding</keyword>
<comment type="catalytic activity">
    <reaction evidence="10">
        <text>L-threonyl-[protein] + ATP = O-phospho-L-threonyl-[protein] + ADP + H(+)</text>
        <dbReference type="Rhea" id="RHEA:46608"/>
        <dbReference type="Rhea" id="RHEA-COMP:11060"/>
        <dbReference type="Rhea" id="RHEA-COMP:11605"/>
        <dbReference type="ChEBI" id="CHEBI:15378"/>
        <dbReference type="ChEBI" id="CHEBI:30013"/>
        <dbReference type="ChEBI" id="CHEBI:30616"/>
        <dbReference type="ChEBI" id="CHEBI:61977"/>
        <dbReference type="ChEBI" id="CHEBI:456216"/>
        <dbReference type="EC" id="2.7.11.12"/>
    </reaction>
</comment>
<feature type="domain" description="Cyclic nucleotide-binding" evidence="15">
    <location>
        <begin position="517"/>
        <end position="632"/>
    </location>
</feature>
<feature type="region of interest" description="Disordered" evidence="13">
    <location>
        <begin position="1"/>
        <end position="21"/>
    </location>
</feature>
<dbReference type="Gene3D" id="3.30.200.20">
    <property type="entry name" value="Phosphorylase Kinase, domain 1"/>
    <property type="match status" value="1"/>
</dbReference>
<protein>
    <recommendedName>
        <fullName evidence="2">cGMP-dependent protein kinase</fullName>
        <ecNumber evidence="2">2.7.11.12</ecNumber>
    </recommendedName>
</protein>
<dbReference type="EC" id="2.7.11.12" evidence="2"/>
<dbReference type="InterPro" id="IPR011009">
    <property type="entry name" value="Kinase-like_dom_sf"/>
</dbReference>
<evidence type="ECO:0000256" key="13">
    <source>
        <dbReference type="SAM" id="MobiDB-lite"/>
    </source>
</evidence>
<dbReference type="EMBL" id="QNGE01000145">
    <property type="protein sequence ID" value="KAA3681709.1"/>
    <property type="molecule type" value="Genomic_DNA"/>
</dbReference>
<evidence type="ECO:0000256" key="2">
    <source>
        <dbReference type="ARBA" id="ARBA00012428"/>
    </source>
</evidence>
<evidence type="ECO:0000259" key="15">
    <source>
        <dbReference type="PROSITE" id="PS50042"/>
    </source>
</evidence>
<evidence type="ECO:0000256" key="6">
    <source>
        <dbReference type="ARBA" id="ARBA00022741"/>
    </source>
</evidence>
<evidence type="ECO:0000256" key="1">
    <source>
        <dbReference type="ARBA" id="ARBA00006352"/>
    </source>
</evidence>
<keyword evidence="18" id="KW-1185">Reference proteome</keyword>
<evidence type="ECO:0000259" key="14">
    <source>
        <dbReference type="PROSITE" id="PS50011"/>
    </source>
</evidence>
<dbReference type="PANTHER" id="PTHR24353">
    <property type="entry name" value="CYCLIC NUCLEOTIDE-DEPENDENT PROTEIN KINASE"/>
    <property type="match status" value="1"/>
</dbReference>
<dbReference type="FunFam" id="2.60.120.10:FF:000072">
    <property type="entry name" value="cGMP-dependent protein kinase"/>
    <property type="match status" value="1"/>
</dbReference>